<reference evidence="2 3" key="1">
    <citation type="submission" date="2019-08" db="EMBL/GenBank/DDBJ databases">
        <authorList>
            <person name="Hu J."/>
        </authorList>
    </citation>
    <scope>NUCLEOTIDE SEQUENCE [LARGE SCALE GENOMIC DNA]</scope>
    <source>
        <strain evidence="2 3">NEAU-184</strain>
    </source>
</reference>
<proteinExistence type="predicted"/>
<dbReference type="EMBL" id="VSSB01000002">
    <property type="protein sequence ID" value="TYL51133.1"/>
    <property type="molecule type" value="Genomic_DNA"/>
</dbReference>
<accession>A0A5S4V046</accession>
<dbReference type="PANTHER" id="PTHR37017:SF11">
    <property type="entry name" value="ESTERASE_LIPASE_THIOESTERASE DOMAIN-CONTAINING PROTEIN"/>
    <property type="match status" value="1"/>
</dbReference>
<comment type="caution">
    <text evidence="2">The sequence shown here is derived from an EMBL/GenBank/DDBJ whole genome shotgun (WGS) entry which is preliminary data.</text>
</comment>
<evidence type="ECO:0000313" key="3">
    <source>
        <dbReference type="Proteomes" id="UP000325243"/>
    </source>
</evidence>
<dbReference type="SUPFAM" id="SSF53474">
    <property type="entry name" value="alpha/beta-Hydrolases"/>
    <property type="match status" value="1"/>
</dbReference>
<dbReference type="InterPro" id="IPR052897">
    <property type="entry name" value="Sec-Metab_Biosynth_Hydrolase"/>
</dbReference>
<evidence type="ECO:0000259" key="1">
    <source>
        <dbReference type="Pfam" id="PF12697"/>
    </source>
</evidence>
<name>A0A5S4V046_9MICO</name>
<dbReference type="RefSeq" id="WP_148735227.1">
    <property type="nucleotide sequence ID" value="NZ_VSSB01000002.1"/>
</dbReference>
<evidence type="ECO:0000313" key="2">
    <source>
        <dbReference type="EMBL" id="TYL51133.1"/>
    </source>
</evidence>
<dbReference type="InterPro" id="IPR000073">
    <property type="entry name" value="AB_hydrolase_1"/>
</dbReference>
<sequence>MTDATTKPTIVLVHGAWADGSSWDAVTRTLQAQGYTVLVPPNLLRGLADDAAYVASFLAQRTSGPVVLVGHSYGGAVITNAGNQAGDVRALVYVNAFMPDEGESVLQILEGSSSALAVADPTTVFDIAGYPGAPEGAAEVFLKPEVVHGSFAQDLPEADRWTIVASQRPASLVANVVPSGPPAWRTIPSWAVIGTADRVIPVDVLRRLAERAGSTVSELDASHVSMVSHPDAAVDAILAAAGSIEP</sequence>
<dbReference type="InterPro" id="IPR029058">
    <property type="entry name" value="AB_hydrolase_fold"/>
</dbReference>
<dbReference type="PANTHER" id="PTHR37017">
    <property type="entry name" value="AB HYDROLASE-1 DOMAIN-CONTAINING PROTEIN-RELATED"/>
    <property type="match status" value="1"/>
</dbReference>
<dbReference type="Proteomes" id="UP000325243">
    <property type="component" value="Unassembled WGS sequence"/>
</dbReference>
<gene>
    <name evidence="2" type="ORF">FYC51_18620</name>
</gene>
<keyword evidence="3" id="KW-1185">Reference proteome</keyword>
<feature type="domain" description="AB hydrolase-1" evidence="1">
    <location>
        <begin position="10"/>
        <end position="235"/>
    </location>
</feature>
<dbReference type="Gene3D" id="3.40.50.1820">
    <property type="entry name" value="alpha/beta hydrolase"/>
    <property type="match status" value="1"/>
</dbReference>
<dbReference type="Pfam" id="PF12697">
    <property type="entry name" value="Abhydrolase_6"/>
    <property type="match status" value="1"/>
</dbReference>
<dbReference type="GO" id="GO:0016787">
    <property type="term" value="F:hydrolase activity"/>
    <property type="evidence" value="ECO:0007669"/>
    <property type="project" value="UniProtKB-KW"/>
</dbReference>
<keyword evidence="2" id="KW-0378">Hydrolase</keyword>
<organism evidence="2 3">
    <name type="scientific">Agromyces mariniharenae</name>
    <dbReference type="NCBI Taxonomy" id="2604423"/>
    <lineage>
        <taxon>Bacteria</taxon>
        <taxon>Bacillati</taxon>
        <taxon>Actinomycetota</taxon>
        <taxon>Actinomycetes</taxon>
        <taxon>Micrococcales</taxon>
        <taxon>Microbacteriaceae</taxon>
        <taxon>Agromyces</taxon>
    </lineage>
</organism>
<dbReference type="AlphaFoldDB" id="A0A5S4V046"/>
<protein>
    <submittedName>
        <fullName evidence="2">Alpha/beta hydrolase</fullName>
    </submittedName>
</protein>